<dbReference type="EMBL" id="JANTHZ010000014">
    <property type="protein sequence ID" value="MCS0497691.1"/>
    <property type="molecule type" value="Genomic_DNA"/>
</dbReference>
<feature type="transmembrane region" description="Helical" evidence="6">
    <location>
        <begin position="54"/>
        <end position="75"/>
    </location>
</feature>
<evidence type="ECO:0000256" key="4">
    <source>
        <dbReference type="ARBA" id="ARBA00022989"/>
    </source>
</evidence>
<protein>
    <submittedName>
        <fullName evidence="8">MFS transporter</fullName>
    </submittedName>
</protein>
<dbReference type="InterPro" id="IPR044770">
    <property type="entry name" value="MFS_spinster-like"/>
</dbReference>
<dbReference type="AlphaFoldDB" id="A0A9X2T5V8"/>
<feature type="transmembrane region" description="Helical" evidence="6">
    <location>
        <begin position="142"/>
        <end position="164"/>
    </location>
</feature>
<gene>
    <name evidence="8" type="ORF">NVS89_21595</name>
</gene>
<evidence type="ECO:0000256" key="2">
    <source>
        <dbReference type="ARBA" id="ARBA00022448"/>
    </source>
</evidence>
<feature type="transmembrane region" description="Helical" evidence="6">
    <location>
        <begin position="274"/>
        <end position="296"/>
    </location>
</feature>
<feature type="transmembrane region" description="Helical" evidence="6">
    <location>
        <begin position="184"/>
        <end position="205"/>
    </location>
</feature>
<feature type="transmembrane region" description="Helical" evidence="6">
    <location>
        <begin position="243"/>
        <end position="262"/>
    </location>
</feature>
<dbReference type="PANTHER" id="PTHR23505:SF79">
    <property type="entry name" value="PROTEIN SPINSTER"/>
    <property type="match status" value="1"/>
</dbReference>
<feature type="transmembrane region" description="Helical" evidence="6">
    <location>
        <begin position="402"/>
        <end position="423"/>
    </location>
</feature>
<evidence type="ECO:0000313" key="8">
    <source>
        <dbReference type="EMBL" id="MCS0497691.1"/>
    </source>
</evidence>
<dbReference type="RefSeq" id="WP_258734843.1">
    <property type="nucleotide sequence ID" value="NZ_JANTHZ010000014.1"/>
</dbReference>
<sequence length="435" mass="45487">MTPDHALPSRARAWTMVLLLTLAYTVSFVDRMVISLLVEPIKTDLALSDTELSLLQGLAFSIFYSTMGLPFGWLVDRASRKWIVVAGATAWCLSTVACGLAGSFGRLFLARVGVGAGEASLSPAAVSMIGDSFPPERRSLPLGVYVGAASIGSGLALIGGGAVIRAVEQAPQIELPLFGIVRSWQATFIIVGLAGLIVPLLMAILREPARRAEPQFADRPQAVTLLGCLAAHRRFFACQYGAIALYGAIAFGLLAWIPAFFIRRFGWSAAETGLKFGLVLLVAGVLGSFAGGALASRARGRGLATANIDIALPAIALVAPLAVTGFLAPKAGTALAFLALAWACYSLPVGLLIGAIQDVAPPRLHGRTAAVYYLVIGVLGLTFGPLLVALLTDHVFVRREEIGHSLAVVAGLLAPLSALVMFMGRGAYRRALSGA</sequence>
<feature type="transmembrane region" description="Helical" evidence="6">
    <location>
        <begin position="108"/>
        <end position="130"/>
    </location>
</feature>
<keyword evidence="4 6" id="KW-1133">Transmembrane helix</keyword>
<comment type="subcellular location">
    <subcellularLocation>
        <location evidence="1">Membrane</location>
        <topology evidence="1">Multi-pass membrane protein</topology>
    </subcellularLocation>
</comment>
<dbReference type="InterPro" id="IPR036259">
    <property type="entry name" value="MFS_trans_sf"/>
</dbReference>
<evidence type="ECO:0000256" key="6">
    <source>
        <dbReference type="SAM" id="Phobius"/>
    </source>
</evidence>
<evidence type="ECO:0000256" key="5">
    <source>
        <dbReference type="ARBA" id="ARBA00023136"/>
    </source>
</evidence>
<feature type="transmembrane region" description="Helical" evidence="6">
    <location>
        <begin position="82"/>
        <end position="102"/>
    </location>
</feature>
<dbReference type="PROSITE" id="PS50850">
    <property type="entry name" value="MFS"/>
    <property type="match status" value="1"/>
</dbReference>
<feature type="transmembrane region" description="Helical" evidence="6">
    <location>
        <begin position="334"/>
        <end position="357"/>
    </location>
</feature>
<feature type="transmembrane region" description="Helical" evidence="6">
    <location>
        <begin position="308"/>
        <end position="328"/>
    </location>
</feature>
<dbReference type="InterPro" id="IPR011701">
    <property type="entry name" value="MFS"/>
</dbReference>
<feature type="domain" description="Major facilitator superfamily (MFS) profile" evidence="7">
    <location>
        <begin position="16"/>
        <end position="429"/>
    </location>
</feature>
<dbReference type="InterPro" id="IPR020846">
    <property type="entry name" value="MFS_dom"/>
</dbReference>
<name>A0A9X2T5V8_9HYPH</name>
<dbReference type="PANTHER" id="PTHR23505">
    <property type="entry name" value="SPINSTER"/>
    <property type="match status" value="1"/>
</dbReference>
<feature type="transmembrane region" description="Helical" evidence="6">
    <location>
        <begin position="369"/>
        <end position="390"/>
    </location>
</feature>
<evidence type="ECO:0000256" key="1">
    <source>
        <dbReference type="ARBA" id="ARBA00004141"/>
    </source>
</evidence>
<evidence type="ECO:0000259" key="7">
    <source>
        <dbReference type="PROSITE" id="PS50850"/>
    </source>
</evidence>
<keyword evidence="3 6" id="KW-0812">Transmembrane</keyword>
<dbReference type="SUPFAM" id="SSF103473">
    <property type="entry name" value="MFS general substrate transporter"/>
    <property type="match status" value="1"/>
</dbReference>
<dbReference type="GO" id="GO:0022857">
    <property type="term" value="F:transmembrane transporter activity"/>
    <property type="evidence" value="ECO:0007669"/>
    <property type="project" value="InterPro"/>
</dbReference>
<evidence type="ECO:0000313" key="9">
    <source>
        <dbReference type="Proteomes" id="UP001151088"/>
    </source>
</evidence>
<dbReference type="Gene3D" id="1.20.1250.20">
    <property type="entry name" value="MFS general substrate transporter like domains"/>
    <property type="match status" value="2"/>
</dbReference>
<dbReference type="Proteomes" id="UP001151088">
    <property type="component" value="Unassembled WGS sequence"/>
</dbReference>
<dbReference type="GO" id="GO:0016020">
    <property type="term" value="C:membrane"/>
    <property type="evidence" value="ECO:0007669"/>
    <property type="project" value="UniProtKB-SubCell"/>
</dbReference>
<evidence type="ECO:0000256" key="3">
    <source>
        <dbReference type="ARBA" id="ARBA00022692"/>
    </source>
</evidence>
<comment type="caution">
    <text evidence="8">The sequence shown here is derived from an EMBL/GenBank/DDBJ whole genome shotgun (WGS) entry which is preliminary data.</text>
</comment>
<reference evidence="8" key="1">
    <citation type="submission" date="2022-08" db="EMBL/GenBank/DDBJ databases">
        <authorList>
            <person name="Li F."/>
        </authorList>
    </citation>
    <scope>NUCLEOTIDE SEQUENCE</scope>
    <source>
        <strain evidence="8">MQZ15Z-1</strain>
    </source>
</reference>
<organism evidence="8 9">
    <name type="scientific">Ancylobacter mangrovi</name>
    <dbReference type="NCBI Taxonomy" id="2972472"/>
    <lineage>
        <taxon>Bacteria</taxon>
        <taxon>Pseudomonadati</taxon>
        <taxon>Pseudomonadota</taxon>
        <taxon>Alphaproteobacteria</taxon>
        <taxon>Hyphomicrobiales</taxon>
        <taxon>Xanthobacteraceae</taxon>
        <taxon>Ancylobacter</taxon>
    </lineage>
</organism>
<keyword evidence="2" id="KW-0813">Transport</keyword>
<keyword evidence="5 6" id="KW-0472">Membrane</keyword>
<proteinExistence type="predicted"/>
<dbReference type="Pfam" id="PF07690">
    <property type="entry name" value="MFS_1"/>
    <property type="match status" value="1"/>
</dbReference>
<keyword evidence="9" id="KW-1185">Reference proteome</keyword>
<accession>A0A9X2T5V8</accession>
<feature type="transmembrane region" description="Helical" evidence="6">
    <location>
        <begin position="12"/>
        <end position="34"/>
    </location>
</feature>